<evidence type="ECO:0000256" key="4">
    <source>
        <dbReference type="ARBA" id="ARBA00022692"/>
    </source>
</evidence>
<reference evidence="13" key="1">
    <citation type="submission" date="2012-12" db="EMBL/GenBank/DDBJ databases">
        <authorList>
            <person name="Hellsten U."/>
            <person name="Grimwood J."/>
            <person name="Chapman J.A."/>
            <person name="Shapiro H."/>
            <person name="Aerts A."/>
            <person name="Otillar R.P."/>
            <person name="Terry A.Y."/>
            <person name="Boore J.L."/>
            <person name="Simakov O."/>
            <person name="Marletaz F."/>
            <person name="Cho S.-J."/>
            <person name="Edsinger-Gonzales E."/>
            <person name="Havlak P."/>
            <person name="Kuo D.-H."/>
            <person name="Larsson T."/>
            <person name="Lv J."/>
            <person name="Arendt D."/>
            <person name="Savage R."/>
            <person name="Osoegawa K."/>
            <person name="de Jong P."/>
            <person name="Lindberg D.R."/>
            <person name="Seaver E.C."/>
            <person name="Weisblat D.A."/>
            <person name="Putnam N.H."/>
            <person name="Grigoriev I.V."/>
            <person name="Rokhsar D.S."/>
        </authorList>
    </citation>
    <scope>NUCLEOTIDE SEQUENCE</scope>
    <source>
        <strain evidence="13">I ESC-2004</strain>
    </source>
</reference>
<keyword evidence="6" id="KW-0472">Membrane</keyword>
<dbReference type="EMBL" id="AMQN01002358">
    <property type="status" value="NOT_ANNOTATED_CDS"/>
    <property type="molecule type" value="Genomic_DNA"/>
</dbReference>
<protein>
    <recommendedName>
        <fullName evidence="10">Torsin-1A-interacting protein 1/2 AAA+ activator domain-containing protein</fullName>
    </recommendedName>
</protein>
<dbReference type="OrthoDB" id="6258998at2759"/>
<reference evidence="11 13" key="2">
    <citation type="journal article" date="2013" name="Nature">
        <title>Insights into bilaterian evolution from three spiralian genomes.</title>
        <authorList>
            <person name="Simakov O."/>
            <person name="Marletaz F."/>
            <person name="Cho S.J."/>
            <person name="Edsinger-Gonzales E."/>
            <person name="Havlak P."/>
            <person name="Hellsten U."/>
            <person name="Kuo D.H."/>
            <person name="Larsson T."/>
            <person name="Lv J."/>
            <person name="Arendt D."/>
            <person name="Savage R."/>
            <person name="Osoegawa K."/>
            <person name="de Jong P."/>
            <person name="Grimwood J."/>
            <person name="Chapman J.A."/>
            <person name="Shapiro H."/>
            <person name="Aerts A."/>
            <person name="Otillar R.P."/>
            <person name="Terry A.Y."/>
            <person name="Boore J.L."/>
            <person name="Grigoriev I.V."/>
            <person name="Lindberg D.R."/>
            <person name="Seaver E.C."/>
            <person name="Weisblat D.A."/>
            <person name="Putnam N.H."/>
            <person name="Rokhsar D.S."/>
        </authorList>
    </citation>
    <scope>NUCLEOTIDE SEQUENCE</scope>
    <source>
        <strain evidence="11 13">I ESC-2004</strain>
    </source>
</reference>
<keyword evidence="8" id="KW-0539">Nucleus</keyword>
<dbReference type="Proteomes" id="UP000014760">
    <property type="component" value="Unassembled WGS sequence"/>
</dbReference>
<keyword evidence="13" id="KW-1185">Reference proteome</keyword>
<evidence type="ECO:0000256" key="5">
    <source>
        <dbReference type="ARBA" id="ARBA00022989"/>
    </source>
</evidence>
<evidence type="ECO:0000256" key="9">
    <source>
        <dbReference type="ARBA" id="ARBA00037847"/>
    </source>
</evidence>
<evidence type="ECO:0000256" key="3">
    <source>
        <dbReference type="ARBA" id="ARBA00022553"/>
    </source>
</evidence>
<name>R7TQM2_CAPTE</name>
<dbReference type="Pfam" id="PF05609">
    <property type="entry name" value="LAP1_C"/>
    <property type="match status" value="1"/>
</dbReference>
<dbReference type="Gene3D" id="3.40.50.12190">
    <property type="match status" value="1"/>
</dbReference>
<dbReference type="AlphaFoldDB" id="R7TQM2"/>
<dbReference type="GO" id="GO:0016020">
    <property type="term" value="C:membrane"/>
    <property type="evidence" value="ECO:0007669"/>
    <property type="project" value="TreeGrafter"/>
</dbReference>
<dbReference type="InterPro" id="IPR046753">
    <property type="entry name" value="TOIP1/2_C"/>
</dbReference>
<evidence type="ECO:0000256" key="8">
    <source>
        <dbReference type="ARBA" id="ARBA00023242"/>
    </source>
</evidence>
<organism evidence="11">
    <name type="scientific">Capitella teleta</name>
    <name type="common">Polychaete worm</name>
    <dbReference type="NCBI Taxonomy" id="283909"/>
    <lineage>
        <taxon>Eukaryota</taxon>
        <taxon>Metazoa</taxon>
        <taxon>Spiralia</taxon>
        <taxon>Lophotrochozoa</taxon>
        <taxon>Annelida</taxon>
        <taxon>Polychaeta</taxon>
        <taxon>Sedentaria</taxon>
        <taxon>Scolecida</taxon>
        <taxon>Capitellidae</taxon>
        <taxon>Capitella</taxon>
    </lineage>
</organism>
<dbReference type="STRING" id="283909.R7TQM2"/>
<accession>R7TQM2</accession>
<feature type="domain" description="Torsin-1A-interacting protein 1/2 AAA+ activator" evidence="10">
    <location>
        <begin position="16"/>
        <end position="211"/>
    </location>
</feature>
<reference evidence="12" key="3">
    <citation type="submission" date="2015-06" db="UniProtKB">
        <authorList>
            <consortium name="EnsemblMetazoa"/>
        </authorList>
    </citation>
    <scope>IDENTIFICATION</scope>
</reference>
<dbReference type="EnsemblMetazoa" id="CapteT92143">
    <property type="protein sequence ID" value="CapteP92143"/>
    <property type="gene ID" value="CapteG92143"/>
</dbReference>
<dbReference type="InterPro" id="IPR008662">
    <property type="entry name" value="TOIP1/2"/>
</dbReference>
<evidence type="ECO:0000313" key="11">
    <source>
        <dbReference type="EMBL" id="ELT95969.1"/>
    </source>
</evidence>
<keyword evidence="4" id="KW-0812">Transmembrane</keyword>
<dbReference type="OMA" id="WRMSKIH"/>
<dbReference type="GO" id="GO:0061024">
    <property type="term" value="P:membrane organization"/>
    <property type="evidence" value="ECO:0007669"/>
    <property type="project" value="TreeGrafter"/>
</dbReference>
<proteinExistence type="inferred from homology"/>
<gene>
    <name evidence="11" type="ORF">CAPTEDRAFT_92143</name>
</gene>
<dbReference type="PANTHER" id="PTHR18843">
    <property type="entry name" value="TORSIN-1A-INTERACTING PROTEIN"/>
    <property type="match status" value="1"/>
</dbReference>
<comment type="subcellular location">
    <subcellularLocation>
        <location evidence="9">Endomembrane system</location>
        <topology evidence="9">Single-pass membrane protein</topology>
    </subcellularLocation>
    <subcellularLocation>
        <location evidence="1">Nucleus envelope</location>
    </subcellularLocation>
</comment>
<comment type="similarity">
    <text evidence="2">Belongs to the TOR1AIP family.</text>
</comment>
<dbReference type="InterPro" id="IPR038599">
    <property type="entry name" value="LAP1C-like_C_sf"/>
</dbReference>
<dbReference type="EMBL" id="KB308962">
    <property type="protein sequence ID" value="ELT95969.1"/>
    <property type="molecule type" value="Genomic_DNA"/>
</dbReference>
<dbReference type="PANTHER" id="PTHR18843:SF7">
    <property type="entry name" value="LAMINA-ASSOCIATED POLYPEPTIDE 1B ISOFORM 1-RELATED"/>
    <property type="match status" value="1"/>
</dbReference>
<dbReference type="HOGENOM" id="CLU_1278707_0_0_1"/>
<evidence type="ECO:0000256" key="7">
    <source>
        <dbReference type="ARBA" id="ARBA00023180"/>
    </source>
</evidence>
<dbReference type="GO" id="GO:0005635">
    <property type="term" value="C:nuclear envelope"/>
    <property type="evidence" value="ECO:0007669"/>
    <property type="project" value="UniProtKB-SubCell"/>
</dbReference>
<sequence>MWFREPSKSLSRREKISNRFETSMKTVMTDFGSQNPRFWKAIKAASNAVLKTKEPNRPAITMIVVSPGSEQTANCLVKHLGNSIHRAYQSSAPTIVFSQPENSTPEESKLLLDERLESAFAAGIRVGWIQRLEQLHGEAAMMLHSYCDNEFANYKDAHLYFTVHVPESMAEEDEVEAFLAAQWSSLAIDQFSALWSRISNNMVFVQPENDTSLCQK</sequence>
<evidence type="ECO:0000259" key="10">
    <source>
        <dbReference type="Pfam" id="PF05609"/>
    </source>
</evidence>
<keyword evidence="3" id="KW-0597">Phosphoprotein</keyword>
<keyword evidence="7" id="KW-0325">Glycoprotein</keyword>
<evidence type="ECO:0000256" key="1">
    <source>
        <dbReference type="ARBA" id="ARBA00004259"/>
    </source>
</evidence>
<evidence type="ECO:0000256" key="2">
    <source>
        <dbReference type="ARBA" id="ARBA00007860"/>
    </source>
</evidence>
<evidence type="ECO:0000256" key="6">
    <source>
        <dbReference type="ARBA" id="ARBA00023136"/>
    </source>
</evidence>
<evidence type="ECO:0000313" key="12">
    <source>
        <dbReference type="EnsemblMetazoa" id="CapteP92143"/>
    </source>
</evidence>
<evidence type="ECO:0000313" key="13">
    <source>
        <dbReference type="Proteomes" id="UP000014760"/>
    </source>
</evidence>
<dbReference type="GO" id="GO:0001671">
    <property type="term" value="F:ATPase activator activity"/>
    <property type="evidence" value="ECO:0007669"/>
    <property type="project" value="InterPro"/>
</dbReference>
<keyword evidence="5" id="KW-1133">Transmembrane helix</keyword>